<organism evidence="2">
    <name type="scientific">Candida tenuis (strain ATCC 10573 / BCRC 21748 / CBS 615 / JCM 9827 / NBRC 10315 / NRRL Y-1498 / VKM Y-70)</name>
    <name type="common">Yeast</name>
    <name type="synonym">Yamadazyma tenuis</name>
    <dbReference type="NCBI Taxonomy" id="590646"/>
    <lineage>
        <taxon>Eukaryota</taxon>
        <taxon>Fungi</taxon>
        <taxon>Dikarya</taxon>
        <taxon>Ascomycota</taxon>
        <taxon>Saccharomycotina</taxon>
        <taxon>Pichiomycetes</taxon>
        <taxon>Debaryomycetaceae</taxon>
        <taxon>Yamadazyma</taxon>
    </lineage>
</organism>
<dbReference type="EMBL" id="GL996527">
    <property type="protein sequence ID" value="EGV61989.1"/>
    <property type="molecule type" value="Genomic_DNA"/>
</dbReference>
<evidence type="ECO:0000313" key="2">
    <source>
        <dbReference type="Proteomes" id="UP000000707"/>
    </source>
</evidence>
<dbReference type="AlphaFoldDB" id="G3BA17"/>
<protein>
    <submittedName>
        <fullName evidence="1">Uncharacterized protein</fullName>
    </submittedName>
</protein>
<dbReference type="Proteomes" id="UP000000707">
    <property type="component" value="Unassembled WGS sequence"/>
</dbReference>
<dbReference type="KEGG" id="cten:18247875"/>
<dbReference type="HOGENOM" id="CLU_897133_0_0_1"/>
<accession>G3BA17</accession>
<dbReference type="GeneID" id="18247875"/>
<sequence>MSSKKTIPDLLRMFLQEFQSPPFPKEGYLLDVFKNENPVDLELIKENDHLGENLVKSLRLMLMFFQDDLEVPLTDSGSLNSKLSVVKIKRLFELVILNGFELLELEASIITHSGLHYNTCIITSLLNTDLSAVGVHSKTIWCIYNEIVNSFSKADLRYLPLFALFYNQILIKFADSDILQDWLVKRHIVEHFKVFMFDAEKYPAIVQFTGINSYDNSPVIVSQDNFKDIGPDISTKNSSFSGDVSSDFSHMSLSRTQSQFSINTGKQPQPQQEGYQYYQEASNYQDQLPPLQQPQPSVALPFKFADIQFP</sequence>
<name>G3BA17_CANTC</name>
<proteinExistence type="predicted"/>
<evidence type="ECO:0000313" key="1">
    <source>
        <dbReference type="EMBL" id="EGV61989.1"/>
    </source>
</evidence>
<reference evidence="1 2" key="1">
    <citation type="journal article" date="2011" name="Proc. Natl. Acad. Sci. U.S.A.">
        <title>Comparative genomics of xylose-fermenting fungi for enhanced biofuel production.</title>
        <authorList>
            <person name="Wohlbach D.J."/>
            <person name="Kuo A."/>
            <person name="Sato T.K."/>
            <person name="Potts K.M."/>
            <person name="Salamov A.A."/>
            <person name="LaButti K.M."/>
            <person name="Sun H."/>
            <person name="Clum A."/>
            <person name="Pangilinan J.L."/>
            <person name="Lindquist E.A."/>
            <person name="Lucas S."/>
            <person name="Lapidus A."/>
            <person name="Jin M."/>
            <person name="Gunawan C."/>
            <person name="Balan V."/>
            <person name="Dale B.E."/>
            <person name="Jeffries T.W."/>
            <person name="Zinkel R."/>
            <person name="Barry K.W."/>
            <person name="Grigoriev I.V."/>
            <person name="Gasch A.P."/>
        </authorList>
    </citation>
    <scope>NUCLEOTIDE SEQUENCE [LARGE SCALE GENOMIC DNA]</scope>
    <source>
        <strain evidence="2">ATCC 10573 / BCRC 21748 / CBS 615 / JCM 9827 / NBRC 10315 / NRRL Y-1498 / VKM Y-70</strain>
    </source>
</reference>
<keyword evidence="2" id="KW-1185">Reference proteome</keyword>
<gene>
    <name evidence="1" type="ORF">CANTEDRAFT_115444</name>
</gene>